<dbReference type="SUPFAM" id="SSF49299">
    <property type="entry name" value="PKD domain"/>
    <property type="match status" value="1"/>
</dbReference>
<dbReference type="Pfam" id="PF13585">
    <property type="entry name" value="CHU_C"/>
    <property type="match status" value="1"/>
</dbReference>
<proteinExistence type="predicted"/>
<feature type="chain" id="PRO_5017654973" description="PKD domain-containing protein" evidence="1">
    <location>
        <begin position="25"/>
        <end position="575"/>
    </location>
</feature>
<sequence>MNQIKGFLRYFLCLLLVLVLHGHAQSQTAPDTISHNSTCSNTLITFGSSVFDFDQAPNPSKIIWNFGDPASGIYNSAGIRSPTHSFTTPGTYYISLYVLNYSADTIKVFDTLQVVDPMPYDFGPDIFLCNKQDTLLTAPAVPGAVYAWSDDSTTATDTFRVKESGVYTVSINGCAVKDSIGVFISDTPRIKLGDDHIMCTGENITLDATAQNGQYSWFLNGNPLPNDKSQQPVEEPGGEYMVSVTVPGCGVYRDTANITFSQPPAPPFTLGEDTLLCPKQIITVPAVVKGATGYLWSTGSKDSAITIKQAGTYWAFVKVSNQCEVVDTFIVRYRGDKNLDFNDTAICKGSTLVLDADFGTGVYNWQAIPPQRDDQNQTGQSTYFVYHPGTYSITATVGQCIYKDTLTVTFDDSLNTYMIQDTTLCFGENYVLQVKGNANTYVWQDSTVGPSYPITKEGKYTVIATNGCGSDTLNTTIQFKTCACNLILPNAFTPNGDGRNDTFRPLHACSMSHYEMKIFNRFGQLVFQSTSPDIGWDGSYKGKIVNTGTFVYTVAYINADTQQPMQAKGWVVVVR</sequence>
<dbReference type="InterPro" id="IPR000601">
    <property type="entry name" value="PKD_dom"/>
</dbReference>
<organism evidence="3 4">
    <name type="scientific">Deminuibacter soli</name>
    <dbReference type="NCBI Taxonomy" id="2291815"/>
    <lineage>
        <taxon>Bacteria</taxon>
        <taxon>Pseudomonadati</taxon>
        <taxon>Bacteroidota</taxon>
        <taxon>Chitinophagia</taxon>
        <taxon>Chitinophagales</taxon>
        <taxon>Chitinophagaceae</taxon>
        <taxon>Deminuibacter</taxon>
    </lineage>
</organism>
<dbReference type="Gene3D" id="2.60.40.10">
    <property type="entry name" value="Immunoglobulins"/>
    <property type="match status" value="1"/>
</dbReference>
<dbReference type="EMBL" id="QTJU01000001">
    <property type="protein sequence ID" value="RFM29820.1"/>
    <property type="molecule type" value="Genomic_DNA"/>
</dbReference>
<dbReference type="InterPro" id="IPR026341">
    <property type="entry name" value="T9SS_type_B"/>
</dbReference>
<accession>A0A3E1NPI3</accession>
<dbReference type="RefSeq" id="WP_116845576.1">
    <property type="nucleotide sequence ID" value="NZ_QTJU01000001.1"/>
</dbReference>
<evidence type="ECO:0000256" key="1">
    <source>
        <dbReference type="SAM" id="SignalP"/>
    </source>
</evidence>
<dbReference type="AlphaFoldDB" id="A0A3E1NPI3"/>
<dbReference type="OrthoDB" id="9765926at2"/>
<reference evidence="3 4" key="1">
    <citation type="submission" date="2018-08" db="EMBL/GenBank/DDBJ databases">
        <title>Chitinophagaceae sp. K23C18032701, a novel bacterium isolated from forest soil.</title>
        <authorList>
            <person name="Wang C."/>
        </authorList>
    </citation>
    <scope>NUCLEOTIDE SEQUENCE [LARGE SCALE GENOMIC DNA]</scope>
    <source>
        <strain evidence="3 4">K23C18032701</strain>
    </source>
</reference>
<dbReference type="CDD" id="cd00146">
    <property type="entry name" value="PKD"/>
    <property type="match status" value="1"/>
</dbReference>
<protein>
    <recommendedName>
        <fullName evidence="2">PKD domain-containing protein</fullName>
    </recommendedName>
</protein>
<feature type="signal peptide" evidence="1">
    <location>
        <begin position="1"/>
        <end position="24"/>
    </location>
</feature>
<keyword evidence="4" id="KW-1185">Reference proteome</keyword>
<name>A0A3E1NPI3_9BACT</name>
<evidence type="ECO:0000313" key="4">
    <source>
        <dbReference type="Proteomes" id="UP000261284"/>
    </source>
</evidence>
<dbReference type="Proteomes" id="UP000261284">
    <property type="component" value="Unassembled WGS sequence"/>
</dbReference>
<keyword evidence="1" id="KW-0732">Signal</keyword>
<comment type="caution">
    <text evidence="3">The sequence shown here is derived from an EMBL/GenBank/DDBJ whole genome shotgun (WGS) entry which is preliminary data.</text>
</comment>
<dbReference type="NCBIfam" id="TIGR04131">
    <property type="entry name" value="Bac_Flav_CTERM"/>
    <property type="match status" value="1"/>
</dbReference>
<dbReference type="InterPro" id="IPR013783">
    <property type="entry name" value="Ig-like_fold"/>
</dbReference>
<evidence type="ECO:0000313" key="3">
    <source>
        <dbReference type="EMBL" id="RFM29820.1"/>
    </source>
</evidence>
<dbReference type="InterPro" id="IPR035986">
    <property type="entry name" value="PKD_dom_sf"/>
</dbReference>
<feature type="domain" description="PKD" evidence="2">
    <location>
        <begin position="48"/>
        <end position="100"/>
    </location>
</feature>
<dbReference type="PROSITE" id="PS50093">
    <property type="entry name" value="PKD"/>
    <property type="match status" value="1"/>
</dbReference>
<evidence type="ECO:0000259" key="2">
    <source>
        <dbReference type="PROSITE" id="PS50093"/>
    </source>
</evidence>
<gene>
    <name evidence="3" type="ORF">DXN05_02250</name>
</gene>